<proteinExistence type="predicted"/>
<keyword evidence="2" id="KW-1185">Reference proteome</keyword>
<gene>
    <name evidence="1" type="ORF">C2869_13285</name>
</gene>
<organism evidence="1 2">
    <name type="scientific">Saccharobesus litoralis</name>
    <dbReference type="NCBI Taxonomy" id="2172099"/>
    <lineage>
        <taxon>Bacteria</taxon>
        <taxon>Pseudomonadati</taxon>
        <taxon>Pseudomonadota</taxon>
        <taxon>Gammaproteobacteria</taxon>
        <taxon>Alteromonadales</taxon>
        <taxon>Alteromonadaceae</taxon>
        <taxon>Saccharobesus</taxon>
    </lineage>
</organism>
<dbReference type="Gene3D" id="2.60.120.200">
    <property type="match status" value="1"/>
</dbReference>
<reference evidence="1 2" key="1">
    <citation type="submission" date="2018-01" db="EMBL/GenBank/DDBJ databases">
        <title>Genome sequence of a Cantenovulum-like bacteria.</title>
        <authorList>
            <person name="Tan W.R."/>
            <person name="Lau N.-S."/>
            <person name="Go F."/>
            <person name="Amirul A.-A.A."/>
        </authorList>
    </citation>
    <scope>NUCLEOTIDE SEQUENCE [LARGE SCALE GENOMIC DNA]</scope>
    <source>
        <strain evidence="1 2">CCB-QB4</strain>
    </source>
</reference>
<protein>
    <submittedName>
        <fullName evidence="1">ATPase</fullName>
    </submittedName>
</protein>
<dbReference type="SUPFAM" id="SSF49899">
    <property type="entry name" value="Concanavalin A-like lectins/glucanases"/>
    <property type="match status" value="1"/>
</dbReference>
<evidence type="ECO:0000313" key="1">
    <source>
        <dbReference type="EMBL" id="AWB69013.1"/>
    </source>
</evidence>
<name>A0A2S0VXU0_9ALTE</name>
<dbReference type="Proteomes" id="UP000244441">
    <property type="component" value="Chromosome"/>
</dbReference>
<sequence>MVVKHYFNRHCIFAFILITLCACGGGEVESIPPEQIEEKSNVYKGPAAQTEDIRKFQQSVWQNITPNKCGDCHNEEEGQAPYFADFANVNLAYSAAFSLVDLTDADNSRLVTKVANGHNCWLASDQACADTMTQWIRLWAGDRESKVNEIDFTAPEEKDPGESKSFPDSSSVFNTQVHPILTQYCGHCHQESAQFAQSPFFASNDAALSYEAAKRVINLDQPEMSRLVVRLTNEFHNCWSNCQLNGQEMLTAVKALSDSITPNKVDSNFIISKALRMTDGVVAATGGRYESDVIALYQFKTGSGAIAYDTSPVSPAANLRLSGNIEWLGSWGVKINSGKAQASTADSKKIHDLIVSTGEFAIETWVTPGNVFQEGPARIISYSSGDTERNFTLGQTLYNYDFMLRTSANSPNGEPALSTPDADEVLQATLQHVVITYKPNEGRKLYVNGELIDVSDEEMSPIANWNDSFALMIGNEASNNYQWQGSMRYLAIFNRALTPEQIKQNFDVGVGQKFFLLFSISDIINLPNTYVLFEVSQFDNYSYLFSTPKLVNLDGNSLPEDLPIKGMRLGINGKESEVGQSFASMNRVVSKNINISTAEPYPISRLGTIIPIENGSEQDEFFLTFEQLADKTYVRSEPAVSTPVETPDDTAQPSIGMRNFAEINASMSQLTGIPASNAKVRSTYQLVQRQLPSGENIETFVSAQQMAITQLAIAYCDQAIEDTSIRTSWLPTIDFTQASNVALLSIAQRQELVNGILNKMLPSNLQSQPLKSELLPTLEEQLVRPLSTICPGGCDAERTKTVAKSTCAAVMASATLLIQ</sequence>
<dbReference type="KEGG" id="cate:C2869_13285"/>
<dbReference type="Pfam" id="PF13385">
    <property type="entry name" value="Laminin_G_3"/>
    <property type="match status" value="1"/>
</dbReference>
<dbReference type="PROSITE" id="PS51257">
    <property type="entry name" value="PROKAR_LIPOPROTEIN"/>
    <property type="match status" value="1"/>
</dbReference>
<dbReference type="EMBL" id="CP026604">
    <property type="protein sequence ID" value="AWB69013.1"/>
    <property type="molecule type" value="Genomic_DNA"/>
</dbReference>
<evidence type="ECO:0000313" key="2">
    <source>
        <dbReference type="Proteomes" id="UP000244441"/>
    </source>
</evidence>
<dbReference type="InterPro" id="IPR013320">
    <property type="entry name" value="ConA-like_dom_sf"/>
</dbReference>
<dbReference type="OrthoDB" id="5748965at2"/>
<dbReference type="AlphaFoldDB" id="A0A2S0VXU0"/>
<accession>A0A2S0VXU0</accession>